<name>M5UA03_9BACT</name>
<dbReference type="Proteomes" id="UP000011885">
    <property type="component" value="Unassembled WGS sequence"/>
</dbReference>
<comment type="caution">
    <text evidence="1">The sequence shown here is derived from an EMBL/GenBank/DDBJ whole genome shotgun (WGS) entry which is preliminary data.</text>
</comment>
<proteinExistence type="predicted"/>
<dbReference type="AlphaFoldDB" id="M5UA03"/>
<evidence type="ECO:0000313" key="1">
    <source>
        <dbReference type="EMBL" id="EMI58149.1"/>
    </source>
</evidence>
<evidence type="ECO:0000313" key="2">
    <source>
        <dbReference type="Proteomes" id="UP000011885"/>
    </source>
</evidence>
<accession>M5UA03</accession>
<gene>
    <name evidence="1" type="ORF">RSSM_00429</name>
</gene>
<organism evidence="1 2">
    <name type="scientific">Rhodopirellula sallentina SM41</name>
    <dbReference type="NCBI Taxonomy" id="1263870"/>
    <lineage>
        <taxon>Bacteria</taxon>
        <taxon>Pseudomonadati</taxon>
        <taxon>Planctomycetota</taxon>
        <taxon>Planctomycetia</taxon>
        <taxon>Pirellulales</taxon>
        <taxon>Pirellulaceae</taxon>
        <taxon>Rhodopirellula</taxon>
    </lineage>
</organism>
<sequence>MLRLLLQTMFRTPLVEERKTDRRINSEAQLQLRYASEHVSLSSFDPIDFLPRALRVGERLMGCSRDNPASKNRDQEPAIV</sequence>
<reference evidence="1 2" key="1">
    <citation type="journal article" date="2013" name="Mar. Genomics">
        <title>Expression of sulfatases in Rhodopirellula baltica and the diversity of sulfatases in the genus Rhodopirellula.</title>
        <authorList>
            <person name="Wegner C.E."/>
            <person name="Richter-Heitmann T."/>
            <person name="Klindworth A."/>
            <person name="Klockow C."/>
            <person name="Richter M."/>
            <person name="Achstetter T."/>
            <person name="Glockner F.O."/>
            <person name="Harder J."/>
        </authorList>
    </citation>
    <scope>NUCLEOTIDE SEQUENCE [LARGE SCALE GENOMIC DNA]</scope>
    <source>
        <strain evidence="1 2">SM41</strain>
    </source>
</reference>
<protein>
    <submittedName>
        <fullName evidence="1">Uncharacterized protein</fullName>
    </submittedName>
</protein>
<keyword evidence="2" id="KW-1185">Reference proteome</keyword>
<dbReference type="EMBL" id="ANOH01000039">
    <property type="protein sequence ID" value="EMI58149.1"/>
    <property type="molecule type" value="Genomic_DNA"/>
</dbReference>